<evidence type="ECO:0000313" key="3">
    <source>
        <dbReference type="Proteomes" id="UP000886523"/>
    </source>
</evidence>
<protein>
    <submittedName>
        <fullName evidence="2">Uncharacterized protein</fullName>
    </submittedName>
</protein>
<organism evidence="2 3">
    <name type="scientific">Hydnum rufescens UP504</name>
    <dbReference type="NCBI Taxonomy" id="1448309"/>
    <lineage>
        <taxon>Eukaryota</taxon>
        <taxon>Fungi</taxon>
        <taxon>Dikarya</taxon>
        <taxon>Basidiomycota</taxon>
        <taxon>Agaricomycotina</taxon>
        <taxon>Agaricomycetes</taxon>
        <taxon>Cantharellales</taxon>
        <taxon>Hydnaceae</taxon>
        <taxon>Hydnum</taxon>
    </lineage>
</organism>
<accession>A0A9P6DQN9</accession>
<evidence type="ECO:0000313" key="2">
    <source>
        <dbReference type="EMBL" id="KAF9506830.1"/>
    </source>
</evidence>
<reference evidence="2" key="1">
    <citation type="journal article" date="2020" name="Nat. Commun.">
        <title>Large-scale genome sequencing of mycorrhizal fungi provides insights into the early evolution of symbiotic traits.</title>
        <authorList>
            <person name="Miyauchi S."/>
            <person name="Kiss E."/>
            <person name="Kuo A."/>
            <person name="Drula E."/>
            <person name="Kohler A."/>
            <person name="Sanchez-Garcia M."/>
            <person name="Morin E."/>
            <person name="Andreopoulos B."/>
            <person name="Barry K.W."/>
            <person name="Bonito G."/>
            <person name="Buee M."/>
            <person name="Carver A."/>
            <person name="Chen C."/>
            <person name="Cichocki N."/>
            <person name="Clum A."/>
            <person name="Culley D."/>
            <person name="Crous P.W."/>
            <person name="Fauchery L."/>
            <person name="Girlanda M."/>
            <person name="Hayes R.D."/>
            <person name="Keri Z."/>
            <person name="LaButti K."/>
            <person name="Lipzen A."/>
            <person name="Lombard V."/>
            <person name="Magnuson J."/>
            <person name="Maillard F."/>
            <person name="Murat C."/>
            <person name="Nolan M."/>
            <person name="Ohm R.A."/>
            <person name="Pangilinan J."/>
            <person name="Pereira M.F."/>
            <person name="Perotto S."/>
            <person name="Peter M."/>
            <person name="Pfister S."/>
            <person name="Riley R."/>
            <person name="Sitrit Y."/>
            <person name="Stielow J.B."/>
            <person name="Szollosi G."/>
            <person name="Zifcakova L."/>
            <person name="Stursova M."/>
            <person name="Spatafora J.W."/>
            <person name="Tedersoo L."/>
            <person name="Vaario L.M."/>
            <person name="Yamada A."/>
            <person name="Yan M."/>
            <person name="Wang P."/>
            <person name="Xu J."/>
            <person name="Bruns T."/>
            <person name="Baldrian P."/>
            <person name="Vilgalys R."/>
            <person name="Dunand C."/>
            <person name="Henrissat B."/>
            <person name="Grigoriev I.V."/>
            <person name="Hibbett D."/>
            <person name="Nagy L.G."/>
            <person name="Martin F.M."/>
        </authorList>
    </citation>
    <scope>NUCLEOTIDE SEQUENCE</scope>
    <source>
        <strain evidence="2">UP504</strain>
    </source>
</reference>
<feature type="compositionally biased region" description="Low complexity" evidence="1">
    <location>
        <begin position="16"/>
        <end position="31"/>
    </location>
</feature>
<evidence type="ECO:0000256" key="1">
    <source>
        <dbReference type="SAM" id="MobiDB-lite"/>
    </source>
</evidence>
<name>A0A9P6DQN9_9AGAM</name>
<comment type="caution">
    <text evidence="2">The sequence shown here is derived from an EMBL/GenBank/DDBJ whole genome shotgun (WGS) entry which is preliminary data.</text>
</comment>
<dbReference type="AlphaFoldDB" id="A0A9P6DQN9"/>
<dbReference type="Proteomes" id="UP000886523">
    <property type="component" value="Unassembled WGS sequence"/>
</dbReference>
<dbReference type="EMBL" id="MU129098">
    <property type="protein sequence ID" value="KAF9506830.1"/>
    <property type="molecule type" value="Genomic_DNA"/>
</dbReference>
<keyword evidence="3" id="KW-1185">Reference proteome</keyword>
<sequence length="83" mass="9050">MILSNSDASTSRDFPRSNSLSSSRTSISEGSTFQPFIKSSRSFFNMNFNICSASIRSGCMRVHLLVSVSELEENTCSQGTDVA</sequence>
<gene>
    <name evidence="2" type="ORF">BS47DRAFT_380320</name>
</gene>
<feature type="region of interest" description="Disordered" evidence="1">
    <location>
        <begin position="1"/>
        <end position="32"/>
    </location>
</feature>
<proteinExistence type="predicted"/>